<feature type="domain" description="AMP-dependent synthetase/ligase" evidence="3">
    <location>
        <begin position="8"/>
        <end position="347"/>
    </location>
</feature>
<keyword evidence="2 5" id="KW-0436">Ligase</keyword>
<dbReference type="PANTHER" id="PTHR43201:SF5">
    <property type="entry name" value="MEDIUM-CHAIN ACYL-COA LIGASE ACSF2, MITOCHONDRIAL"/>
    <property type="match status" value="1"/>
</dbReference>
<evidence type="ECO:0000256" key="1">
    <source>
        <dbReference type="ARBA" id="ARBA00006432"/>
    </source>
</evidence>
<dbReference type="InterPro" id="IPR020845">
    <property type="entry name" value="AMP-binding_CS"/>
</dbReference>
<dbReference type="RefSeq" id="WP_274454914.1">
    <property type="nucleotide sequence ID" value="NZ_CP067097.1"/>
</dbReference>
<dbReference type="InterPro" id="IPR045851">
    <property type="entry name" value="AMP-bd_C_sf"/>
</dbReference>
<dbReference type="Gene3D" id="3.30.300.30">
    <property type="match status" value="1"/>
</dbReference>
<dbReference type="SUPFAM" id="SSF56801">
    <property type="entry name" value="Acetyl-CoA synthetase-like"/>
    <property type="match status" value="1"/>
</dbReference>
<evidence type="ECO:0000259" key="3">
    <source>
        <dbReference type="Pfam" id="PF00501"/>
    </source>
</evidence>
<dbReference type="InterPro" id="IPR042099">
    <property type="entry name" value="ANL_N_sf"/>
</dbReference>
<proteinExistence type="inferred from homology"/>
<evidence type="ECO:0000256" key="2">
    <source>
        <dbReference type="ARBA" id="ARBA00022598"/>
    </source>
</evidence>
<evidence type="ECO:0000313" key="6">
    <source>
        <dbReference type="Proteomes" id="UP001232973"/>
    </source>
</evidence>
<feature type="domain" description="AMP-binding enzyme C-terminal" evidence="4">
    <location>
        <begin position="431"/>
        <end position="509"/>
    </location>
</feature>
<accession>A0ABT9XG03</accession>
<protein>
    <submittedName>
        <fullName evidence="5">Long-chain acyl-CoA synthetase</fullName>
        <ecNumber evidence="5">6.2.1.3</ecNumber>
    </submittedName>
</protein>
<dbReference type="PANTHER" id="PTHR43201">
    <property type="entry name" value="ACYL-COA SYNTHETASE"/>
    <property type="match status" value="1"/>
</dbReference>
<dbReference type="GO" id="GO:0004467">
    <property type="term" value="F:long-chain fatty acid-CoA ligase activity"/>
    <property type="evidence" value="ECO:0007669"/>
    <property type="project" value="UniProtKB-EC"/>
</dbReference>
<comment type="caution">
    <text evidence="5">The sequence shown here is derived from an EMBL/GenBank/DDBJ whole genome shotgun (WGS) entry which is preliminary data.</text>
</comment>
<organism evidence="5 6">
    <name type="scientific">Alicyclobacillus cycloheptanicus</name>
    <dbReference type="NCBI Taxonomy" id="1457"/>
    <lineage>
        <taxon>Bacteria</taxon>
        <taxon>Bacillati</taxon>
        <taxon>Bacillota</taxon>
        <taxon>Bacilli</taxon>
        <taxon>Bacillales</taxon>
        <taxon>Alicyclobacillaceae</taxon>
        <taxon>Alicyclobacillus</taxon>
    </lineage>
</organism>
<name>A0ABT9XG03_9BACL</name>
<comment type="similarity">
    <text evidence="1">Belongs to the ATP-dependent AMP-binding enzyme family.</text>
</comment>
<evidence type="ECO:0000313" key="5">
    <source>
        <dbReference type="EMBL" id="MDQ0189122.1"/>
    </source>
</evidence>
<dbReference type="PROSITE" id="PS00455">
    <property type="entry name" value="AMP_BINDING"/>
    <property type="match status" value="1"/>
</dbReference>
<dbReference type="Gene3D" id="3.40.50.12780">
    <property type="entry name" value="N-terminal domain of ligase-like"/>
    <property type="match status" value="1"/>
</dbReference>
<keyword evidence="6" id="KW-1185">Reference proteome</keyword>
<reference evidence="5 6" key="1">
    <citation type="submission" date="2023-07" db="EMBL/GenBank/DDBJ databases">
        <title>Genomic Encyclopedia of Type Strains, Phase IV (KMG-IV): sequencing the most valuable type-strain genomes for metagenomic binning, comparative biology and taxonomic classification.</title>
        <authorList>
            <person name="Goeker M."/>
        </authorList>
    </citation>
    <scope>NUCLEOTIDE SEQUENCE [LARGE SCALE GENOMIC DNA]</scope>
    <source>
        <strain evidence="5 6">DSM 4006</strain>
    </source>
</reference>
<evidence type="ECO:0000259" key="4">
    <source>
        <dbReference type="Pfam" id="PF13193"/>
    </source>
</evidence>
<dbReference type="Pfam" id="PF00501">
    <property type="entry name" value="AMP-binding"/>
    <property type="match status" value="1"/>
</dbReference>
<gene>
    <name evidence="5" type="ORF">J2S03_000938</name>
</gene>
<dbReference type="InterPro" id="IPR025110">
    <property type="entry name" value="AMP-bd_C"/>
</dbReference>
<sequence length="527" mass="57703">MRIADGVFWQAGRDPAKVAIRMGASSCTYGELANAVTEAGRRFRAMGGQRGDVAALLLENSITYLTLFLGLAHAGFVVAPMNPRLPDRENERLFDKMVPWCVITEDAHGIQVDVQRKAAASRPPLRNEDRCDAPLTDDDLFYLGWSSGTTGAPKGILRTHKSWTESFFGMTLEFGLRSDAVMLIPGPFCYSASLIAALHILFIGGTVETTRRFDAAWTARRLAESDINALFMVPTMYRDVVDAVSGNPQWSTGRSLTCVTAGDKMSLSIRRAWEKAYPGARLYEYFGSSEVGFVSVLSPDDARTDEPFVPNADSGSAARAACVDDMSRASSVGRPFFPAQVRVVNGEIQVKSGLGFAGYAGSFTHPDPSQDANRVVFRVPRDKALERQIKRPDGWLAPGDSGYLDDHGHLHVTGRASDLIICGGVNVYPSEIEQVVLTYPGVREVCVFALPDARLGEVPACAVVWEDDVANRDAEMEPLRQFLLQHLPGYKRPRAMFSCMKLPRNAAGKIVRSELARALREEGSETN</sequence>
<dbReference type="EC" id="6.2.1.3" evidence="5"/>
<dbReference type="EMBL" id="JAUSTP010000004">
    <property type="protein sequence ID" value="MDQ0189122.1"/>
    <property type="molecule type" value="Genomic_DNA"/>
</dbReference>
<dbReference type="Pfam" id="PF13193">
    <property type="entry name" value="AMP-binding_C"/>
    <property type="match status" value="1"/>
</dbReference>
<dbReference type="InterPro" id="IPR000873">
    <property type="entry name" value="AMP-dep_synth/lig_dom"/>
</dbReference>
<dbReference type="Proteomes" id="UP001232973">
    <property type="component" value="Unassembled WGS sequence"/>
</dbReference>